<proteinExistence type="predicted"/>
<evidence type="ECO:0000313" key="2">
    <source>
        <dbReference type="Proteomes" id="UP000483379"/>
    </source>
</evidence>
<name>A0A6M0K398_9GAMM</name>
<keyword evidence="2" id="KW-1185">Reference proteome</keyword>
<dbReference type="RefSeq" id="WP_164454227.1">
    <property type="nucleotide sequence ID" value="NZ_JAAIJQ010000061.1"/>
</dbReference>
<dbReference type="EMBL" id="JAAIJQ010000061">
    <property type="protein sequence ID" value="NEV63764.1"/>
    <property type="molecule type" value="Genomic_DNA"/>
</dbReference>
<reference evidence="1 2" key="1">
    <citation type="submission" date="2020-02" db="EMBL/GenBank/DDBJ databases">
        <title>Genome sequences of Thiorhodococcus mannitoliphagus and Thiorhodococcus minor, purple sulfur photosynthetic bacteria in the gammaproteobacterial family, Chromatiaceae.</title>
        <authorList>
            <person name="Aviles F.A."/>
            <person name="Meyer T.E."/>
            <person name="Kyndt J.A."/>
        </authorList>
    </citation>
    <scope>NUCLEOTIDE SEQUENCE [LARGE SCALE GENOMIC DNA]</scope>
    <source>
        <strain evidence="1 2">DSM 11518</strain>
    </source>
</reference>
<dbReference type="AlphaFoldDB" id="A0A6M0K398"/>
<evidence type="ECO:0000313" key="1">
    <source>
        <dbReference type="EMBL" id="NEV63764.1"/>
    </source>
</evidence>
<gene>
    <name evidence="1" type="ORF">G3446_18020</name>
</gene>
<protein>
    <submittedName>
        <fullName evidence="1">DinB family protein</fullName>
    </submittedName>
</protein>
<dbReference type="Gene3D" id="1.20.120.450">
    <property type="entry name" value="dinb family like domain"/>
    <property type="match status" value="1"/>
</dbReference>
<comment type="caution">
    <text evidence="1">The sequence shown here is derived from an EMBL/GenBank/DDBJ whole genome shotgun (WGS) entry which is preliminary data.</text>
</comment>
<dbReference type="SUPFAM" id="SSF109854">
    <property type="entry name" value="DinB/YfiT-like putative metalloenzymes"/>
    <property type="match status" value="1"/>
</dbReference>
<organism evidence="1 2">
    <name type="scientific">Thiorhodococcus minor</name>
    <dbReference type="NCBI Taxonomy" id="57489"/>
    <lineage>
        <taxon>Bacteria</taxon>
        <taxon>Pseudomonadati</taxon>
        <taxon>Pseudomonadota</taxon>
        <taxon>Gammaproteobacteria</taxon>
        <taxon>Chromatiales</taxon>
        <taxon>Chromatiaceae</taxon>
        <taxon>Thiorhodococcus</taxon>
    </lineage>
</organism>
<dbReference type="InterPro" id="IPR034660">
    <property type="entry name" value="DinB/YfiT-like"/>
</dbReference>
<accession>A0A6M0K398</accession>
<sequence length="195" mass="21852">MRSSERKGTEADASGAAIPVHERLAADIGVSLYASLASPGRILDHFRREAERALELTRRLPQEAAARPVRIRRFPGIEAESRHWSVYMTLDHLVMVNSAITALIHAICSGHTQGVEIRLDDVRPHADAGADRIVALEALVDRYAHQIDCLGILQSRARHPHPWLGPLTARQWHALAALHNRVHRVQIEKIVRRLD</sequence>
<dbReference type="Proteomes" id="UP000483379">
    <property type="component" value="Unassembled WGS sequence"/>
</dbReference>